<evidence type="ECO:0000313" key="1">
    <source>
        <dbReference type="EMBL" id="CDW22775.1"/>
    </source>
</evidence>
<dbReference type="EMBL" id="HACA01005414">
    <property type="protein sequence ID" value="CDW22775.1"/>
    <property type="molecule type" value="Transcribed_RNA"/>
</dbReference>
<protein>
    <submittedName>
        <fullName evidence="1">Uncharacterized protein</fullName>
    </submittedName>
</protein>
<sequence length="78" mass="9185">MYNTMIQSQSFIRGVRRDGLESLDVRLRLYGGCIRTSHPVSQSFLCVIKYVCRLVLSSIHQYWLLMFDRQLHRSSCSQ</sequence>
<dbReference type="AlphaFoldDB" id="A0A0K2TAC6"/>
<reference evidence="1" key="1">
    <citation type="submission" date="2014-05" db="EMBL/GenBank/DDBJ databases">
        <authorList>
            <person name="Chronopoulou M."/>
        </authorList>
    </citation>
    <scope>NUCLEOTIDE SEQUENCE</scope>
    <source>
        <tissue evidence="1">Whole organism</tissue>
    </source>
</reference>
<name>A0A0K2TAC6_LEPSM</name>
<organism evidence="1">
    <name type="scientific">Lepeophtheirus salmonis</name>
    <name type="common">Salmon louse</name>
    <name type="synonym">Caligus salmonis</name>
    <dbReference type="NCBI Taxonomy" id="72036"/>
    <lineage>
        <taxon>Eukaryota</taxon>
        <taxon>Metazoa</taxon>
        <taxon>Ecdysozoa</taxon>
        <taxon>Arthropoda</taxon>
        <taxon>Crustacea</taxon>
        <taxon>Multicrustacea</taxon>
        <taxon>Hexanauplia</taxon>
        <taxon>Copepoda</taxon>
        <taxon>Siphonostomatoida</taxon>
        <taxon>Caligidae</taxon>
        <taxon>Lepeophtheirus</taxon>
    </lineage>
</organism>
<proteinExistence type="predicted"/>
<accession>A0A0K2TAC6</accession>